<keyword evidence="1" id="KW-0472">Membrane</keyword>
<keyword evidence="1" id="KW-0812">Transmembrane</keyword>
<sequence>MTTVTTMILMIALLSCRVRERWYACQAASQRSESHLNMQTFPWILTPHFLHSGGVHPISISVYIYLFLFSSASQNQSCCQTCHWKSLKKLLPITLLMTTVRMMAMTMALNV</sequence>
<feature type="transmembrane region" description="Helical" evidence="1">
    <location>
        <begin position="51"/>
        <end position="69"/>
    </location>
</feature>
<evidence type="ECO:0000313" key="2">
    <source>
        <dbReference type="Proteomes" id="UP000504606"/>
    </source>
</evidence>
<evidence type="ECO:0000256" key="1">
    <source>
        <dbReference type="SAM" id="Phobius"/>
    </source>
</evidence>
<name>A0A9C6X5R8_FRAOC</name>
<reference evidence="3" key="1">
    <citation type="submission" date="2025-08" db="UniProtKB">
        <authorList>
            <consortium name="RefSeq"/>
        </authorList>
    </citation>
    <scope>IDENTIFICATION</scope>
    <source>
        <tissue evidence="3">Whole organism</tissue>
    </source>
</reference>
<dbReference type="KEGG" id="foc:127750952"/>
<dbReference type="AlphaFoldDB" id="A0A9C6X5R8"/>
<gene>
    <name evidence="3" type="primary">LOC127750952</name>
</gene>
<keyword evidence="2" id="KW-1185">Reference proteome</keyword>
<keyword evidence="1" id="KW-1133">Transmembrane helix</keyword>
<dbReference type="GeneID" id="127750952"/>
<protein>
    <submittedName>
        <fullName evidence="3">Uncharacterized protein LOC127750952</fullName>
    </submittedName>
</protein>
<dbReference type="RefSeq" id="XP_052129652.1">
    <property type="nucleotide sequence ID" value="XM_052273692.1"/>
</dbReference>
<accession>A0A9C6X5R8</accession>
<feature type="transmembrane region" description="Helical" evidence="1">
    <location>
        <begin position="90"/>
        <end position="109"/>
    </location>
</feature>
<organism evidence="2 3">
    <name type="scientific">Frankliniella occidentalis</name>
    <name type="common">Western flower thrips</name>
    <name type="synonym">Euthrips occidentalis</name>
    <dbReference type="NCBI Taxonomy" id="133901"/>
    <lineage>
        <taxon>Eukaryota</taxon>
        <taxon>Metazoa</taxon>
        <taxon>Ecdysozoa</taxon>
        <taxon>Arthropoda</taxon>
        <taxon>Hexapoda</taxon>
        <taxon>Insecta</taxon>
        <taxon>Pterygota</taxon>
        <taxon>Neoptera</taxon>
        <taxon>Paraneoptera</taxon>
        <taxon>Thysanoptera</taxon>
        <taxon>Terebrantia</taxon>
        <taxon>Thripoidea</taxon>
        <taxon>Thripidae</taxon>
        <taxon>Frankliniella</taxon>
    </lineage>
</organism>
<proteinExistence type="predicted"/>
<dbReference type="Proteomes" id="UP000504606">
    <property type="component" value="Unplaced"/>
</dbReference>
<evidence type="ECO:0000313" key="3">
    <source>
        <dbReference type="RefSeq" id="XP_052129652.1"/>
    </source>
</evidence>